<comment type="caution">
    <text evidence="2">The sequence shown here is derived from an EMBL/GenBank/DDBJ whole genome shotgun (WGS) entry which is preliminary data.</text>
</comment>
<protein>
    <submittedName>
        <fullName evidence="2">Uncharacterized protein</fullName>
    </submittedName>
</protein>
<evidence type="ECO:0000313" key="3">
    <source>
        <dbReference type="Proteomes" id="UP000179935"/>
    </source>
</evidence>
<dbReference type="EMBL" id="MLYP01000005">
    <property type="protein sequence ID" value="OIK00992.1"/>
    <property type="molecule type" value="Genomic_DNA"/>
</dbReference>
<dbReference type="AlphaFoldDB" id="A0A1S2Q4E7"/>
<feature type="compositionally biased region" description="Polar residues" evidence="1">
    <location>
        <begin position="1"/>
        <end position="11"/>
    </location>
</feature>
<name>A0A1S2Q4E7_9ACTN</name>
<gene>
    <name evidence="2" type="ORF">BIV24_01815</name>
</gene>
<sequence length="76" mass="8230">MEESRQSSSSAVERGSKHSPARANTTYARCEFGTIPADGELSMSWHGVDVIVGAPRAWFSVPAHDHGSRECEDEAP</sequence>
<proteinExistence type="predicted"/>
<organism evidence="2 3">
    <name type="scientific">Streptomyces colonosanans</name>
    <dbReference type="NCBI Taxonomy" id="1428652"/>
    <lineage>
        <taxon>Bacteria</taxon>
        <taxon>Bacillati</taxon>
        <taxon>Actinomycetota</taxon>
        <taxon>Actinomycetes</taxon>
        <taxon>Kitasatosporales</taxon>
        <taxon>Streptomycetaceae</taxon>
        <taxon>Streptomyces</taxon>
    </lineage>
</organism>
<keyword evidence="3" id="KW-1185">Reference proteome</keyword>
<dbReference type="Proteomes" id="UP000179935">
    <property type="component" value="Unassembled WGS sequence"/>
</dbReference>
<feature type="region of interest" description="Disordered" evidence="1">
    <location>
        <begin position="1"/>
        <end position="25"/>
    </location>
</feature>
<dbReference type="STRING" id="1428652.BIV24_01815"/>
<evidence type="ECO:0000313" key="2">
    <source>
        <dbReference type="EMBL" id="OIK00992.1"/>
    </source>
</evidence>
<accession>A0A1S2Q4E7</accession>
<reference evidence="2 3" key="1">
    <citation type="submission" date="2016-10" db="EMBL/GenBank/DDBJ databases">
        <title>Genome sequence of Streptomyces sp. MUSC 93.</title>
        <authorList>
            <person name="Lee L.-H."/>
            <person name="Ser H.-L."/>
            <person name="Law J.W.-F."/>
        </authorList>
    </citation>
    <scope>NUCLEOTIDE SEQUENCE [LARGE SCALE GENOMIC DNA]</scope>
    <source>
        <strain evidence="2 3">MUSC 93</strain>
    </source>
</reference>
<evidence type="ECO:0000256" key="1">
    <source>
        <dbReference type="SAM" id="MobiDB-lite"/>
    </source>
</evidence>